<keyword evidence="1" id="KW-0812">Transmembrane</keyword>
<evidence type="ECO:0008006" key="5">
    <source>
        <dbReference type="Google" id="ProtNLM"/>
    </source>
</evidence>
<evidence type="ECO:0000256" key="2">
    <source>
        <dbReference type="SAM" id="SignalP"/>
    </source>
</evidence>
<keyword evidence="2" id="KW-0732">Signal</keyword>
<dbReference type="Proteomes" id="UP000007962">
    <property type="component" value="Chromosome"/>
</dbReference>
<feature type="transmembrane region" description="Helical" evidence="1">
    <location>
        <begin position="275"/>
        <end position="297"/>
    </location>
</feature>
<dbReference type="AlphaFoldDB" id="C5C4J1"/>
<organism evidence="3 4">
    <name type="scientific">Beutenbergia cavernae (strain ATCC BAA-8 / DSM 12333 / CCUG 43141 / JCM 11478 / NBRC 16432 / NCIMB 13614 / HKI 0122)</name>
    <dbReference type="NCBI Taxonomy" id="471853"/>
    <lineage>
        <taxon>Bacteria</taxon>
        <taxon>Bacillati</taxon>
        <taxon>Actinomycetota</taxon>
        <taxon>Actinomycetes</taxon>
        <taxon>Micrococcales</taxon>
        <taxon>Beutenbergiaceae</taxon>
        <taxon>Beutenbergia</taxon>
    </lineage>
</organism>
<evidence type="ECO:0000313" key="3">
    <source>
        <dbReference type="EMBL" id="ACQ82115.1"/>
    </source>
</evidence>
<dbReference type="KEGG" id="bcv:Bcav_3873"/>
<name>C5C4J1_BEUC1</name>
<dbReference type="EMBL" id="CP001618">
    <property type="protein sequence ID" value="ACQ82115.1"/>
    <property type="molecule type" value="Genomic_DNA"/>
</dbReference>
<reference evidence="3 4" key="1">
    <citation type="journal article" date="2009" name="Stand. Genomic Sci.">
        <title>Complete genome sequence of Beutenbergia cavernae type strain (HKI 0122).</title>
        <authorList>
            <person name="Land M."/>
            <person name="Pukall R."/>
            <person name="Abt B."/>
            <person name="Goker M."/>
            <person name="Rohde M."/>
            <person name="Glavina Del Rio T."/>
            <person name="Tice H."/>
            <person name="Copeland A."/>
            <person name="Cheng J.F."/>
            <person name="Lucas S."/>
            <person name="Chen F."/>
            <person name="Nolan M."/>
            <person name="Bruce D."/>
            <person name="Goodwin L."/>
            <person name="Pitluck S."/>
            <person name="Ivanova N."/>
            <person name="Mavromatis K."/>
            <person name="Ovchinnikova G."/>
            <person name="Pati A."/>
            <person name="Chen A."/>
            <person name="Palaniappan K."/>
            <person name="Hauser L."/>
            <person name="Chang Y.J."/>
            <person name="Jefferies C.C."/>
            <person name="Saunders E."/>
            <person name="Brettin T."/>
            <person name="Detter J.C."/>
            <person name="Han C."/>
            <person name="Chain P."/>
            <person name="Bristow J."/>
            <person name="Eisen J.A."/>
            <person name="Markowitz V."/>
            <person name="Hugenholtz P."/>
            <person name="Kyrpides N.C."/>
            <person name="Klenk H.P."/>
            <person name="Lapidus A."/>
        </authorList>
    </citation>
    <scope>NUCLEOTIDE SEQUENCE [LARGE SCALE GENOMIC DNA]</scope>
    <source>
        <strain evidence="4">ATCC BAA-8 / DSM 12333 / NBRC 16432</strain>
    </source>
</reference>
<evidence type="ECO:0000256" key="1">
    <source>
        <dbReference type="SAM" id="Phobius"/>
    </source>
</evidence>
<feature type="chain" id="PRO_5002949288" description="DUF916 domain-containing protein" evidence="2">
    <location>
        <begin position="19"/>
        <end position="322"/>
    </location>
</feature>
<keyword evidence="4" id="KW-1185">Reference proteome</keyword>
<gene>
    <name evidence="3" type="ordered locus">Bcav_3873</name>
</gene>
<proteinExistence type="predicted"/>
<sequence>MLLLAALVGLLSSSPAAADDGDLAWSVRPADNEHGTSRANFAYAVEPGDVVEDAIVVTNLGQAPLDLAVYAADGFSTSAGHLDLLPADQPSVDLGTWVSPSSPAIALDPGESAEVPFTIAVPADAAPGDHPGGIVTSYAHGDGTVRRDNRLGSRIHVRVAGEQVVGLAVSDVRAEHATTLDPTRPVAMTLTYTLTNTGNVRTLAHEDVTVAGPGGVAAVTRSALVEELLPGASVERQVVVDGVWPLVRLGADLAVVPEAVDGALGEPVDVSTSAWAVPWGALVVLVLVVGGAVLIGVRRGRRTSRVIPTTSGSGSPAGALRS</sequence>
<dbReference type="eggNOG" id="COG1361">
    <property type="taxonomic scope" value="Bacteria"/>
</dbReference>
<accession>C5C4J1</accession>
<dbReference type="RefSeq" id="WP_015884352.1">
    <property type="nucleotide sequence ID" value="NC_012669.1"/>
</dbReference>
<dbReference type="HOGENOM" id="CLU_051827_1_0_11"/>
<dbReference type="STRING" id="471853.Bcav_3873"/>
<keyword evidence="1" id="KW-0472">Membrane</keyword>
<feature type="signal peptide" evidence="2">
    <location>
        <begin position="1"/>
        <end position="18"/>
    </location>
</feature>
<keyword evidence="1" id="KW-1133">Transmembrane helix</keyword>
<protein>
    <recommendedName>
        <fullName evidence="5">DUF916 domain-containing protein</fullName>
    </recommendedName>
</protein>
<evidence type="ECO:0000313" key="4">
    <source>
        <dbReference type="Proteomes" id="UP000007962"/>
    </source>
</evidence>